<gene>
    <name evidence="8" type="ORF">SEUCBS140593_004234</name>
</gene>
<sequence length="650" mass="69694">MSCIAPFLPANDYNNSKGFIDGRLCSNLTGTTCCLPCPLTDWVYPDSFVTLGLATDWIAVASTFCCLILLVSWIFLPVDKTHRHYLSICLTTGVTLMNLGFIVPLAGRPDQCADAITPNGMQSSSVCAASGTLLILGGWVAVMWVFLRSLSLHLQICWQVVVGRSFMWISHATGWGIPILGTVLAIVFSGVSFRFGTTCHINHNNSLADLWIPLLVFAGLTIVIQLVTFGYCIKVYLASLNDNAASTENSGLPSYSNSIRTMTPRQAYRRVRRVIQLQWRGIAIVLIIVIDVIFFSVVFVFQDNTVAAISADPAKATTWLLCLATHEGDKSQCLNDAAAFTVNEATVGAVLVLLAMNGIWLLFLLGRWSIVHGWIDLLGPSRNKREFVSVDARMDDLKKDTRSYEMLSRDASSSVMEAGGHGNLDEAMAAAKKDNDLVTSFSSPTGVASRAAMSPSMGSRNLTGMPSMSPGSIHESPRIASPPPALMDMNAAAGLGLNNSNRGSNGDTMGVGYTGSNVNHGRYGSHSSNATAGGNNTVPSGRRTPDYFGQTARYNPPARSFSNPRPPTANSMNGPSGPGSFGSPNGGGSGRWDATQTYARATSPPTSPRAGGRSEPIRSHSRFSSRGESQSRGGNDYDIESRHPLGMNRI</sequence>
<dbReference type="EMBL" id="CAWUHD010000035">
    <property type="protein sequence ID" value="CAK7220433.1"/>
    <property type="molecule type" value="Genomic_DNA"/>
</dbReference>
<evidence type="ECO:0000256" key="5">
    <source>
        <dbReference type="SAM" id="MobiDB-lite"/>
    </source>
</evidence>
<feature type="transmembrane region" description="Helical" evidence="6">
    <location>
        <begin position="211"/>
        <end position="233"/>
    </location>
</feature>
<feature type="domain" description="G-protein coupled receptors family 2 profile 2" evidence="7">
    <location>
        <begin position="48"/>
        <end position="229"/>
    </location>
</feature>
<dbReference type="InterPro" id="IPR017981">
    <property type="entry name" value="GPCR_2-like_7TM"/>
</dbReference>
<dbReference type="PANTHER" id="PTHR42058">
    <property type="entry name" value="G_PROTEIN_RECEP_F2_4 DOMAIN-CONTAINING PROTEIN"/>
    <property type="match status" value="1"/>
</dbReference>
<dbReference type="InterPro" id="IPR053247">
    <property type="entry name" value="GPCR_GPR1/git3-like"/>
</dbReference>
<feature type="transmembrane region" description="Helical" evidence="6">
    <location>
        <begin position="168"/>
        <end position="191"/>
    </location>
</feature>
<comment type="subcellular location">
    <subcellularLocation>
        <location evidence="1">Membrane</location>
        <topology evidence="1">Multi-pass membrane protein</topology>
    </subcellularLocation>
</comment>
<organism evidence="8 9">
    <name type="scientific">Sporothrix eucalyptigena</name>
    <dbReference type="NCBI Taxonomy" id="1812306"/>
    <lineage>
        <taxon>Eukaryota</taxon>
        <taxon>Fungi</taxon>
        <taxon>Dikarya</taxon>
        <taxon>Ascomycota</taxon>
        <taxon>Pezizomycotina</taxon>
        <taxon>Sordariomycetes</taxon>
        <taxon>Sordariomycetidae</taxon>
        <taxon>Ophiostomatales</taxon>
        <taxon>Ophiostomataceae</taxon>
        <taxon>Sporothrix</taxon>
    </lineage>
</organism>
<dbReference type="Pfam" id="PF00002">
    <property type="entry name" value="7tm_2"/>
    <property type="match status" value="1"/>
</dbReference>
<protein>
    <recommendedName>
        <fullName evidence="7">G-protein coupled receptors family 2 profile 2 domain-containing protein</fullName>
    </recommendedName>
</protein>
<dbReference type="InterPro" id="IPR000832">
    <property type="entry name" value="GPCR_2_secretin-like"/>
</dbReference>
<feature type="transmembrane region" description="Helical" evidence="6">
    <location>
        <begin position="345"/>
        <end position="365"/>
    </location>
</feature>
<proteinExistence type="predicted"/>
<dbReference type="Proteomes" id="UP001642482">
    <property type="component" value="Unassembled WGS sequence"/>
</dbReference>
<evidence type="ECO:0000313" key="8">
    <source>
        <dbReference type="EMBL" id="CAK7220433.1"/>
    </source>
</evidence>
<feature type="transmembrane region" description="Helical" evidence="6">
    <location>
        <begin position="126"/>
        <end position="147"/>
    </location>
</feature>
<evidence type="ECO:0000259" key="7">
    <source>
        <dbReference type="PROSITE" id="PS50261"/>
    </source>
</evidence>
<feature type="transmembrane region" description="Helical" evidence="6">
    <location>
        <begin position="85"/>
        <end position="106"/>
    </location>
</feature>
<accession>A0ABP0BLH2</accession>
<comment type="caution">
    <text evidence="8">The sequence shown here is derived from an EMBL/GenBank/DDBJ whole genome shotgun (WGS) entry which is preliminary data.</text>
</comment>
<feature type="compositionally biased region" description="Polar residues" evidence="5">
    <location>
        <begin position="594"/>
        <end position="604"/>
    </location>
</feature>
<dbReference type="PANTHER" id="PTHR42058:SF1">
    <property type="entry name" value="G-PROTEIN COUPLED RECEPTORS FAMILY 2 PROFILE 2 DOMAIN-CONTAINING PROTEIN"/>
    <property type="match status" value="1"/>
</dbReference>
<feature type="compositionally biased region" description="Polar residues" evidence="5">
    <location>
        <begin position="622"/>
        <end position="633"/>
    </location>
</feature>
<feature type="transmembrane region" description="Helical" evidence="6">
    <location>
        <begin position="57"/>
        <end position="78"/>
    </location>
</feature>
<evidence type="ECO:0000313" key="9">
    <source>
        <dbReference type="Proteomes" id="UP001642482"/>
    </source>
</evidence>
<keyword evidence="3 6" id="KW-1133">Transmembrane helix</keyword>
<feature type="compositionally biased region" description="Polar residues" evidence="5">
    <location>
        <begin position="514"/>
        <end position="539"/>
    </location>
</feature>
<evidence type="ECO:0000256" key="6">
    <source>
        <dbReference type="SAM" id="Phobius"/>
    </source>
</evidence>
<evidence type="ECO:0000256" key="1">
    <source>
        <dbReference type="ARBA" id="ARBA00004141"/>
    </source>
</evidence>
<keyword evidence="4 6" id="KW-0472">Membrane</keyword>
<keyword evidence="9" id="KW-1185">Reference proteome</keyword>
<keyword evidence="2 6" id="KW-0812">Transmembrane</keyword>
<feature type="compositionally biased region" description="Gly residues" evidence="5">
    <location>
        <begin position="576"/>
        <end position="590"/>
    </location>
</feature>
<evidence type="ECO:0000256" key="2">
    <source>
        <dbReference type="ARBA" id="ARBA00022692"/>
    </source>
</evidence>
<feature type="region of interest" description="Disordered" evidence="5">
    <location>
        <begin position="497"/>
        <end position="650"/>
    </location>
</feature>
<reference evidence="8 9" key="1">
    <citation type="submission" date="2024-01" db="EMBL/GenBank/DDBJ databases">
        <authorList>
            <person name="Allen C."/>
            <person name="Tagirdzhanova G."/>
        </authorList>
    </citation>
    <scope>NUCLEOTIDE SEQUENCE [LARGE SCALE GENOMIC DNA]</scope>
</reference>
<dbReference type="Gene3D" id="1.20.1070.10">
    <property type="entry name" value="Rhodopsin 7-helix transmembrane proteins"/>
    <property type="match status" value="1"/>
</dbReference>
<feature type="compositionally biased region" description="Low complexity" evidence="5">
    <location>
        <begin position="497"/>
        <end position="506"/>
    </location>
</feature>
<name>A0ABP0BLH2_9PEZI</name>
<evidence type="ECO:0000256" key="3">
    <source>
        <dbReference type="ARBA" id="ARBA00022989"/>
    </source>
</evidence>
<evidence type="ECO:0000256" key="4">
    <source>
        <dbReference type="ARBA" id="ARBA00023136"/>
    </source>
</evidence>
<dbReference type="PROSITE" id="PS50261">
    <property type="entry name" value="G_PROTEIN_RECEP_F2_4"/>
    <property type="match status" value="1"/>
</dbReference>
<feature type="transmembrane region" description="Helical" evidence="6">
    <location>
        <begin position="279"/>
        <end position="301"/>
    </location>
</feature>